<dbReference type="Pfam" id="PF19806">
    <property type="entry name" value="DUF6289"/>
    <property type="match status" value="1"/>
</dbReference>
<dbReference type="Proteomes" id="UP000308707">
    <property type="component" value="Unassembled WGS sequence"/>
</dbReference>
<evidence type="ECO:0000256" key="1">
    <source>
        <dbReference type="SAM" id="SignalP"/>
    </source>
</evidence>
<dbReference type="AlphaFoldDB" id="A0A4U5JQR8"/>
<organism evidence="2 3">
    <name type="scientific">Luteimonas gilva</name>
    <dbReference type="NCBI Taxonomy" id="2572684"/>
    <lineage>
        <taxon>Bacteria</taxon>
        <taxon>Pseudomonadati</taxon>
        <taxon>Pseudomonadota</taxon>
        <taxon>Gammaproteobacteria</taxon>
        <taxon>Lysobacterales</taxon>
        <taxon>Lysobacteraceae</taxon>
        <taxon>Luteimonas</taxon>
    </lineage>
</organism>
<accession>A0A4U5JQR8</accession>
<dbReference type="InterPro" id="IPR046256">
    <property type="entry name" value="DUF6289"/>
</dbReference>
<protein>
    <submittedName>
        <fullName evidence="2">Uncharacterized protein</fullName>
    </submittedName>
</protein>
<comment type="caution">
    <text evidence="2">The sequence shown here is derived from an EMBL/GenBank/DDBJ whole genome shotgun (WGS) entry which is preliminary data.</text>
</comment>
<gene>
    <name evidence="2" type="ORF">FCE95_08960</name>
</gene>
<evidence type="ECO:0000313" key="2">
    <source>
        <dbReference type="EMBL" id="TKR30257.1"/>
    </source>
</evidence>
<name>A0A4U5JQR8_9GAMM</name>
<dbReference type="RefSeq" id="WP_137266687.1">
    <property type="nucleotide sequence ID" value="NZ_SZUA01000002.1"/>
</dbReference>
<dbReference type="EMBL" id="SZUA01000002">
    <property type="protein sequence ID" value="TKR30257.1"/>
    <property type="molecule type" value="Genomic_DNA"/>
</dbReference>
<reference evidence="2 3" key="1">
    <citation type="submission" date="2019-04" db="EMBL/GenBank/DDBJ databases">
        <title>Reference strain of H23.</title>
        <authorList>
            <person name="Luo X."/>
        </authorList>
    </citation>
    <scope>NUCLEOTIDE SEQUENCE [LARGE SCALE GENOMIC DNA]</scope>
    <source>
        <strain evidence="2 3">H23</strain>
    </source>
</reference>
<keyword evidence="3" id="KW-1185">Reference proteome</keyword>
<sequence length="72" mass="7766">MKGKFLYVGAAILSLAMISSAVIAKRSSDLEIVYYDQKGQEVGGKYYSCFGSVSQWGTVTANAQKFSSPCDL</sequence>
<evidence type="ECO:0000313" key="3">
    <source>
        <dbReference type="Proteomes" id="UP000308707"/>
    </source>
</evidence>
<feature type="signal peptide" evidence="1">
    <location>
        <begin position="1"/>
        <end position="24"/>
    </location>
</feature>
<proteinExistence type="predicted"/>
<feature type="chain" id="PRO_5020680855" evidence="1">
    <location>
        <begin position="25"/>
        <end position="72"/>
    </location>
</feature>
<keyword evidence="1" id="KW-0732">Signal</keyword>